<dbReference type="SUPFAM" id="SSF48403">
    <property type="entry name" value="Ankyrin repeat"/>
    <property type="match status" value="1"/>
</dbReference>
<dbReference type="SUPFAM" id="SSF144232">
    <property type="entry name" value="HIT/MYND zinc finger-like"/>
    <property type="match status" value="1"/>
</dbReference>
<reference evidence="6 7" key="1">
    <citation type="submission" date="2021-08" db="EMBL/GenBank/DDBJ databases">
        <title>Draft Genome Sequence of Phanerochaete sordida strain YK-624.</title>
        <authorList>
            <person name="Mori T."/>
            <person name="Dohra H."/>
            <person name="Suzuki T."/>
            <person name="Kawagishi H."/>
            <person name="Hirai H."/>
        </authorList>
    </citation>
    <scope>NUCLEOTIDE SEQUENCE [LARGE SCALE GENOMIC DNA]</scope>
    <source>
        <strain evidence="6 7">YK-624</strain>
    </source>
</reference>
<keyword evidence="3" id="KW-0862">Zinc</keyword>
<keyword evidence="2 4" id="KW-0863">Zinc-finger</keyword>
<dbReference type="PROSITE" id="PS50865">
    <property type="entry name" value="ZF_MYND_2"/>
    <property type="match status" value="1"/>
</dbReference>
<name>A0A9P3GP32_9APHY</name>
<dbReference type="OrthoDB" id="432970at2759"/>
<keyword evidence="7" id="KW-1185">Reference proteome</keyword>
<evidence type="ECO:0000256" key="1">
    <source>
        <dbReference type="ARBA" id="ARBA00022723"/>
    </source>
</evidence>
<dbReference type="InterPro" id="IPR002893">
    <property type="entry name" value="Znf_MYND"/>
</dbReference>
<dbReference type="AlphaFoldDB" id="A0A9P3GP32"/>
<dbReference type="InterPro" id="IPR036770">
    <property type="entry name" value="Ankyrin_rpt-contain_sf"/>
</dbReference>
<proteinExistence type="predicted"/>
<keyword evidence="1" id="KW-0479">Metal-binding</keyword>
<evidence type="ECO:0000313" key="6">
    <source>
        <dbReference type="EMBL" id="GJE99303.1"/>
    </source>
</evidence>
<sequence>MCGKLDKVQEDFARRVSSFVEEGDTEAEARSRAGQQLAALRWGPTRCPIYNLILVGTVLASGYRERQLALARWLAEDARVPVDGMDVSGAQALHHTLSCAPVFEGELAQILHDAGADVNHRDRHGCTPMHEAMQISDGTSFAAVRPRRDALMWYIAHGGNMDIADNEGTRPRGVLQKSNRLWTTMGHYHTLELVERVEDEDRRRKNDREHCCAFCGRAPEEDKPLLVCSKCKIVRYCRPPRQCQVADWPHHKTSCRKAGSTT</sequence>
<accession>A0A9P3GP32</accession>
<dbReference type="GO" id="GO:0008270">
    <property type="term" value="F:zinc ion binding"/>
    <property type="evidence" value="ECO:0007669"/>
    <property type="project" value="UniProtKB-KW"/>
</dbReference>
<dbReference type="Pfam" id="PF01753">
    <property type="entry name" value="zf-MYND"/>
    <property type="match status" value="1"/>
</dbReference>
<evidence type="ECO:0000256" key="4">
    <source>
        <dbReference type="PROSITE-ProRule" id="PRU00134"/>
    </source>
</evidence>
<comment type="caution">
    <text evidence="6">The sequence shown here is derived from an EMBL/GenBank/DDBJ whole genome shotgun (WGS) entry which is preliminary data.</text>
</comment>
<feature type="domain" description="MYND-type" evidence="5">
    <location>
        <begin position="212"/>
        <end position="255"/>
    </location>
</feature>
<gene>
    <name evidence="6" type="ORF">PsYK624_155570</name>
</gene>
<organism evidence="6 7">
    <name type="scientific">Phanerochaete sordida</name>
    <dbReference type="NCBI Taxonomy" id="48140"/>
    <lineage>
        <taxon>Eukaryota</taxon>
        <taxon>Fungi</taxon>
        <taxon>Dikarya</taxon>
        <taxon>Basidiomycota</taxon>
        <taxon>Agaricomycotina</taxon>
        <taxon>Agaricomycetes</taxon>
        <taxon>Polyporales</taxon>
        <taxon>Phanerochaetaceae</taxon>
        <taxon>Phanerochaete</taxon>
    </lineage>
</organism>
<dbReference type="EMBL" id="BPQB01000106">
    <property type="protein sequence ID" value="GJE99303.1"/>
    <property type="molecule type" value="Genomic_DNA"/>
</dbReference>
<evidence type="ECO:0000256" key="2">
    <source>
        <dbReference type="ARBA" id="ARBA00022771"/>
    </source>
</evidence>
<evidence type="ECO:0000313" key="7">
    <source>
        <dbReference type="Proteomes" id="UP000703269"/>
    </source>
</evidence>
<dbReference type="Gene3D" id="6.10.140.2220">
    <property type="match status" value="1"/>
</dbReference>
<protein>
    <submittedName>
        <fullName evidence="6">Zf-MYND domain-containing protein</fullName>
    </submittedName>
</protein>
<evidence type="ECO:0000259" key="5">
    <source>
        <dbReference type="PROSITE" id="PS50865"/>
    </source>
</evidence>
<evidence type="ECO:0000256" key="3">
    <source>
        <dbReference type="ARBA" id="ARBA00022833"/>
    </source>
</evidence>
<dbReference type="Gene3D" id="1.25.40.20">
    <property type="entry name" value="Ankyrin repeat-containing domain"/>
    <property type="match status" value="1"/>
</dbReference>
<dbReference type="Proteomes" id="UP000703269">
    <property type="component" value="Unassembled WGS sequence"/>
</dbReference>